<evidence type="ECO:0000259" key="4">
    <source>
        <dbReference type="PROSITE" id="PS50932"/>
    </source>
</evidence>
<dbReference type="PANTHER" id="PTHR30146:SF138">
    <property type="entry name" value="TRANSCRIPTIONAL REGULATORY PROTEIN"/>
    <property type="match status" value="1"/>
</dbReference>
<dbReference type="SUPFAM" id="SSF53822">
    <property type="entry name" value="Periplasmic binding protein-like I"/>
    <property type="match status" value="1"/>
</dbReference>
<dbReference type="SUPFAM" id="SSF47413">
    <property type="entry name" value="lambda repressor-like DNA-binding domains"/>
    <property type="match status" value="1"/>
</dbReference>
<dbReference type="Proteomes" id="UP000237061">
    <property type="component" value="Unassembled WGS sequence"/>
</dbReference>
<evidence type="ECO:0000256" key="3">
    <source>
        <dbReference type="ARBA" id="ARBA00023163"/>
    </source>
</evidence>
<feature type="domain" description="HTH lacI-type" evidence="4">
    <location>
        <begin position="5"/>
        <end position="59"/>
    </location>
</feature>
<evidence type="ECO:0000313" key="6">
    <source>
        <dbReference type="Proteomes" id="UP000237061"/>
    </source>
</evidence>
<dbReference type="GO" id="GO:0000976">
    <property type="term" value="F:transcription cis-regulatory region binding"/>
    <property type="evidence" value="ECO:0007669"/>
    <property type="project" value="TreeGrafter"/>
</dbReference>
<evidence type="ECO:0000256" key="1">
    <source>
        <dbReference type="ARBA" id="ARBA00023015"/>
    </source>
</evidence>
<accession>A0A2S3ZVL2</accession>
<dbReference type="InterPro" id="IPR046335">
    <property type="entry name" value="LacI/GalR-like_sensor"/>
</dbReference>
<dbReference type="PANTHER" id="PTHR30146">
    <property type="entry name" value="LACI-RELATED TRANSCRIPTIONAL REPRESSOR"/>
    <property type="match status" value="1"/>
</dbReference>
<reference evidence="5 6" key="1">
    <citation type="submission" date="2018-01" db="EMBL/GenBank/DDBJ databases">
        <title>Arthrobacter sp. nov., from glaciers in China.</title>
        <authorList>
            <person name="Liu Q."/>
            <person name="Xin Y.-H."/>
        </authorList>
    </citation>
    <scope>NUCLEOTIDE SEQUENCE [LARGE SCALE GENOMIC DNA]</scope>
    <source>
        <strain evidence="5 6">HLT2-12-2</strain>
    </source>
</reference>
<dbReference type="Gene3D" id="1.10.260.40">
    <property type="entry name" value="lambda repressor-like DNA-binding domains"/>
    <property type="match status" value="1"/>
</dbReference>
<dbReference type="PROSITE" id="PS00356">
    <property type="entry name" value="HTH_LACI_1"/>
    <property type="match status" value="1"/>
</dbReference>
<keyword evidence="1" id="KW-0805">Transcription regulation</keyword>
<sequence>MTTRVTLQDVAARAGVSRSAASLALRGDGRLAAETRERVLQAMDELGYVYNRTAAAMRTKQSRLVGIIVTNIDNSFFAQSVMAMEMELERLGYSSISASSLRSRDRQDQLLRQLREFGVDGVIVAAVEDTIESVAQEMEAAGLPCLSYTRFVESRAVDYVGPNDFEGGRVAAAHLLWHGSRTFAFVGSRSPSSASRLRRKGLMAGLEAAGLNDALRTLRQDMTPLGGYEAAKILIASGPLPDAIVCGSDNVAFGLFDAFREAGVAEIPRVIGFDDVELAAFSSPRLTTVSSHPAMLGRLAAATFVDRLSGKRTATEVQYIDSDLVIRASCGCRTLDVPPEKTTNNP</sequence>
<name>A0A2S3ZVL2_ARTGL</name>
<dbReference type="GO" id="GO:0003700">
    <property type="term" value="F:DNA-binding transcription factor activity"/>
    <property type="evidence" value="ECO:0007669"/>
    <property type="project" value="TreeGrafter"/>
</dbReference>
<protein>
    <submittedName>
        <fullName evidence="5">LacI family transcriptional regulator</fullName>
    </submittedName>
</protein>
<dbReference type="SMART" id="SM00354">
    <property type="entry name" value="HTH_LACI"/>
    <property type="match status" value="1"/>
</dbReference>
<dbReference type="AlphaFoldDB" id="A0A2S3ZVL2"/>
<gene>
    <name evidence="5" type="ORF">CVS27_11355</name>
</gene>
<dbReference type="EMBL" id="PPXC01000008">
    <property type="protein sequence ID" value="POH73124.1"/>
    <property type="molecule type" value="Genomic_DNA"/>
</dbReference>
<dbReference type="Gene3D" id="3.40.50.2300">
    <property type="match status" value="2"/>
</dbReference>
<evidence type="ECO:0000313" key="5">
    <source>
        <dbReference type="EMBL" id="POH73124.1"/>
    </source>
</evidence>
<evidence type="ECO:0000256" key="2">
    <source>
        <dbReference type="ARBA" id="ARBA00023125"/>
    </source>
</evidence>
<dbReference type="RefSeq" id="WP_103465869.1">
    <property type="nucleotide sequence ID" value="NZ_PPXC01000008.1"/>
</dbReference>
<dbReference type="Pfam" id="PF13377">
    <property type="entry name" value="Peripla_BP_3"/>
    <property type="match status" value="1"/>
</dbReference>
<dbReference type="PROSITE" id="PS50932">
    <property type="entry name" value="HTH_LACI_2"/>
    <property type="match status" value="1"/>
</dbReference>
<keyword evidence="6" id="KW-1185">Reference proteome</keyword>
<proteinExistence type="predicted"/>
<keyword evidence="3" id="KW-0804">Transcription</keyword>
<dbReference type="InterPro" id="IPR010982">
    <property type="entry name" value="Lambda_DNA-bd_dom_sf"/>
</dbReference>
<dbReference type="Pfam" id="PF00356">
    <property type="entry name" value="LacI"/>
    <property type="match status" value="1"/>
</dbReference>
<dbReference type="InterPro" id="IPR000843">
    <property type="entry name" value="HTH_LacI"/>
</dbReference>
<keyword evidence="2" id="KW-0238">DNA-binding</keyword>
<comment type="caution">
    <text evidence="5">The sequence shown here is derived from an EMBL/GenBank/DDBJ whole genome shotgun (WGS) entry which is preliminary data.</text>
</comment>
<organism evidence="5 6">
    <name type="scientific">Arthrobacter glacialis</name>
    <dbReference type="NCBI Taxonomy" id="1664"/>
    <lineage>
        <taxon>Bacteria</taxon>
        <taxon>Bacillati</taxon>
        <taxon>Actinomycetota</taxon>
        <taxon>Actinomycetes</taxon>
        <taxon>Micrococcales</taxon>
        <taxon>Micrococcaceae</taxon>
        <taxon>Arthrobacter</taxon>
    </lineage>
</organism>
<dbReference type="CDD" id="cd01392">
    <property type="entry name" value="HTH_LacI"/>
    <property type="match status" value="1"/>
</dbReference>
<dbReference type="InterPro" id="IPR028082">
    <property type="entry name" value="Peripla_BP_I"/>
</dbReference>